<sequence>MCIYLQLDANCKLNVTLGRQPKFGLLTCQQRDIMKNMSAKNIVLTVICSAVLAACGGGSGGGSIGLNSDLVNNAIASRKVINEIEALPTAENLAPEHIAALQKALNDYQQLSEVQKGSVPKESIDKLNGLIVAAQAFNNSNKNDNSNDNSIGGVDDIVDNSPLPALNEPSPAPTAFLSEAINGTAQQFNPNMQLRKVNNELLSNQSVLIKEIAVKDSGEPTDLSKQDAIGLLGLTFRDDFENPNNSQNDIDRISKINSQETISTGKEGSANIDVNREVAYRQDKDKKVLDRKWDGVYAVRTKNGITIVLRDPSAIGWKYQTFAHYSDEANNILDAYQTIGIETPSGAMPASGTATYSGLTTAYLANGDNRRQLTADVKAVADFAKKSLRFETSQSQFHELKDNVRVTTDAKDFNMKGLAAWQANSNTFKGSANTANGMSGELNGKFFGASAAEIGGTYGLSGNNQQLIGGYGAKRQ</sequence>
<dbReference type="KEGG" id="nzl:D0T92_05905"/>
<evidence type="ECO:0000256" key="1">
    <source>
        <dbReference type="ARBA" id="ARBA00004442"/>
    </source>
</evidence>
<dbReference type="OrthoDB" id="8607258at2"/>
<protein>
    <recommendedName>
        <fullName evidence="2">Transferrin-binding protein B C-lobe/N-lobe beta-barrel domain-containing protein</fullName>
    </recommendedName>
</protein>
<dbReference type="EMBL" id="CP031700">
    <property type="protein sequence ID" value="QEY26110.1"/>
    <property type="molecule type" value="Genomic_DNA"/>
</dbReference>
<comment type="subcellular location">
    <subcellularLocation>
        <location evidence="1">Cell outer membrane</location>
    </subcellularLocation>
</comment>
<proteinExistence type="predicted"/>
<dbReference type="Pfam" id="PF01298">
    <property type="entry name" value="TbpB_B_D"/>
    <property type="match status" value="1"/>
</dbReference>
<dbReference type="InterPro" id="IPR011250">
    <property type="entry name" value="OMP/PagP_B-barrel"/>
</dbReference>
<reference evidence="3 4" key="1">
    <citation type="submission" date="2018-08" db="EMBL/GenBank/DDBJ databases">
        <title>Neisseria zalophi ATCC BAA-2455 complete genome.</title>
        <authorList>
            <person name="Veseli I.A."/>
            <person name="Buttler R."/>
            <person name="Mascarenhas dos Santos A.C."/>
            <person name="Pombert J.-F."/>
        </authorList>
    </citation>
    <scope>NUCLEOTIDE SEQUENCE [LARGE SCALE GENOMIC DNA]</scope>
    <source>
        <strain evidence="3 4">ATCC BAA-2455</strain>
    </source>
</reference>
<name>A0A5J6PZH4_9NEIS</name>
<dbReference type="SUPFAM" id="SSF56925">
    <property type="entry name" value="OMPA-like"/>
    <property type="match status" value="1"/>
</dbReference>
<evidence type="ECO:0000313" key="3">
    <source>
        <dbReference type="EMBL" id="QEY26110.1"/>
    </source>
</evidence>
<dbReference type="GO" id="GO:0009279">
    <property type="term" value="C:cell outer membrane"/>
    <property type="evidence" value="ECO:0007669"/>
    <property type="project" value="UniProtKB-SubCell"/>
</dbReference>
<dbReference type="InterPro" id="IPR001677">
    <property type="entry name" value="TbpB_B_D"/>
</dbReference>
<dbReference type="Proteomes" id="UP000325713">
    <property type="component" value="Chromosome"/>
</dbReference>
<organism evidence="3 4">
    <name type="scientific">Neisseria zalophi</name>
    <dbReference type="NCBI Taxonomy" id="640030"/>
    <lineage>
        <taxon>Bacteria</taxon>
        <taxon>Pseudomonadati</taxon>
        <taxon>Pseudomonadota</taxon>
        <taxon>Betaproteobacteria</taxon>
        <taxon>Neisseriales</taxon>
        <taxon>Neisseriaceae</taxon>
        <taxon>Neisseria</taxon>
    </lineage>
</organism>
<keyword evidence="4" id="KW-1185">Reference proteome</keyword>
<feature type="domain" description="Transferrin-binding protein B C-lobe/N-lobe beta-barrel" evidence="2">
    <location>
        <begin position="348"/>
        <end position="475"/>
    </location>
</feature>
<gene>
    <name evidence="3" type="ORF">D0T92_05905</name>
</gene>
<dbReference type="AlphaFoldDB" id="A0A5J6PZH4"/>
<evidence type="ECO:0000313" key="4">
    <source>
        <dbReference type="Proteomes" id="UP000325713"/>
    </source>
</evidence>
<accession>A0A5J6PZH4</accession>
<dbReference type="Gene3D" id="2.40.160.90">
    <property type="match status" value="1"/>
</dbReference>
<evidence type="ECO:0000259" key="2">
    <source>
        <dbReference type="Pfam" id="PF01298"/>
    </source>
</evidence>